<organism evidence="1 2">
    <name type="scientific">Mucilaginibacter gracilis</name>
    <dbReference type="NCBI Taxonomy" id="423350"/>
    <lineage>
        <taxon>Bacteria</taxon>
        <taxon>Pseudomonadati</taxon>
        <taxon>Bacteroidota</taxon>
        <taxon>Sphingobacteriia</taxon>
        <taxon>Sphingobacteriales</taxon>
        <taxon>Sphingobacteriaceae</taxon>
        <taxon>Mucilaginibacter</taxon>
    </lineage>
</organism>
<dbReference type="InterPro" id="IPR025631">
    <property type="entry name" value="Porin_10"/>
</dbReference>
<reference evidence="1 2" key="1">
    <citation type="submission" date="2018-10" db="EMBL/GenBank/DDBJ databases">
        <title>Genomic Encyclopedia of Archaeal and Bacterial Type Strains, Phase II (KMG-II): from individual species to whole genera.</title>
        <authorList>
            <person name="Goeker M."/>
        </authorList>
    </citation>
    <scope>NUCLEOTIDE SEQUENCE [LARGE SCALE GENOMIC DNA]</scope>
    <source>
        <strain evidence="1 2">DSM 18602</strain>
    </source>
</reference>
<protein>
    <submittedName>
        <fullName evidence="1">Putative beta-barrel porin</fullName>
    </submittedName>
</protein>
<accession>A0A495IUI2</accession>
<dbReference type="Pfam" id="PF14121">
    <property type="entry name" value="Porin_10"/>
    <property type="match status" value="1"/>
</dbReference>
<dbReference type="AlphaFoldDB" id="A0A495IUI2"/>
<name>A0A495IUI2_9SPHI</name>
<evidence type="ECO:0000313" key="2">
    <source>
        <dbReference type="Proteomes" id="UP000268007"/>
    </source>
</evidence>
<comment type="caution">
    <text evidence="1">The sequence shown here is derived from an EMBL/GenBank/DDBJ whole genome shotgun (WGS) entry which is preliminary data.</text>
</comment>
<dbReference type="Proteomes" id="UP000268007">
    <property type="component" value="Unassembled WGS sequence"/>
</dbReference>
<proteinExistence type="predicted"/>
<dbReference type="EMBL" id="RBKU01000001">
    <property type="protein sequence ID" value="RKR80232.1"/>
    <property type="molecule type" value="Genomic_DNA"/>
</dbReference>
<keyword evidence="2" id="KW-1185">Reference proteome</keyword>
<sequence>MLLLCSTAPVAFAQVTQSTKLPVDNTNHMRDTVPVTKPLTDDQMLDSLRKKENSKKDSVIFNSKFIKVTNERLLNDSTQVFPLDTGLTNYENYSPLYQPRSPKIGLGNLGLAERNLLFEPSKTIGFDVGQHFLDAYLLHPEDIQYYRARVPWTSLYLVSGGQIEQMFKLVHTQNIKPNWNVGLNYNKYGSDGLYARQKPDHLNAAFFSWYESPNKRYNILGNLFFNNLKSPENGSITSDTVFTGTGGLSSTGIPIRLNNSRDNLSDNGLYLKQFYYLGRVDTVGGAGTSKVLPTQRIAYTLFYNIRKYRFLQDDLDTYHVFPDFYYDKGVSRDSLALMHISNEFSYSFYLRGKSLKFVKNEAKLDLGIKHDYYSYSQYVRDTLTTPNQPQTGLPQMDQKQAKSFQDITLKAKISYRFSDRMGLDADFQQIAQGRDFGDYLYEAKLNVSAGDKIGKIILGAYTQNSSPPLDYTNWITNHYRWVITNFKNVKTTNLSFNYINNKLQFDVKAEYFLIDNYLYFEAEQGGIDAYPTQLGAPINLLKISVSKNIILGRWHFDNFAVYQKTDYQNTLRTPELYIYTSLYYNKLFFNVLNSSIGLNVRYNTPYAAPSYAVGLGEFYNGSAVKFSSYPVATAFIKATLKRTNLFLMYDYANQGLFSNGYYTVNRYPMPSAILKFGVLWSFYD</sequence>
<evidence type="ECO:0000313" key="1">
    <source>
        <dbReference type="EMBL" id="RKR80232.1"/>
    </source>
</evidence>
<gene>
    <name evidence="1" type="ORF">BDD43_0328</name>
</gene>